<evidence type="ECO:0000313" key="2">
    <source>
        <dbReference type="EMBL" id="RVW18331.1"/>
    </source>
</evidence>
<evidence type="ECO:0000313" key="3">
    <source>
        <dbReference type="Proteomes" id="UP000288805"/>
    </source>
</evidence>
<accession>A0A438C512</accession>
<feature type="compositionally biased region" description="Polar residues" evidence="1">
    <location>
        <begin position="1"/>
        <end position="19"/>
    </location>
</feature>
<name>A0A438C512_VITVI</name>
<sequence length="102" mass="11432">METKSFNATTNSLPSNSAGHNKKSPNDKKSPARKKALRSRVWKQSVAASFLPPLGWRDRAALDDALHPRVPIQHGKLMDQGLMRDHVKAWLPTQADSRRHAD</sequence>
<protein>
    <submittedName>
        <fullName evidence="2">Uncharacterized protein</fullName>
    </submittedName>
</protein>
<organism evidence="2 3">
    <name type="scientific">Vitis vinifera</name>
    <name type="common">Grape</name>
    <dbReference type="NCBI Taxonomy" id="29760"/>
    <lineage>
        <taxon>Eukaryota</taxon>
        <taxon>Viridiplantae</taxon>
        <taxon>Streptophyta</taxon>
        <taxon>Embryophyta</taxon>
        <taxon>Tracheophyta</taxon>
        <taxon>Spermatophyta</taxon>
        <taxon>Magnoliopsida</taxon>
        <taxon>eudicotyledons</taxon>
        <taxon>Gunneridae</taxon>
        <taxon>Pentapetalae</taxon>
        <taxon>rosids</taxon>
        <taxon>Vitales</taxon>
        <taxon>Vitaceae</taxon>
        <taxon>Viteae</taxon>
        <taxon>Vitis</taxon>
    </lineage>
</organism>
<gene>
    <name evidence="2" type="ORF">CK203_113624</name>
</gene>
<feature type="region of interest" description="Disordered" evidence="1">
    <location>
        <begin position="1"/>
        <end position="40"/>
    </location>
</feature>
<proteinExistence type="predicted"/>
<reference evidence="2 3" key="1">
    <citation type="journal article" date="2018" name="PLoS Genet.">
        <title>Population sequencing reveals clonal diversity and ancestral inbreeding in the grapevine cultivar Chardonnay.</title>
        <authorList>
            <person name="Roach M.J."/>
            <person name="Johnson D.L."/>
            <person name="Bohlmann J."/>
            <person name="van Vuuren H.J."/>
            <person name="Jones S.J."/>
            <person name="Pretorius I.S."/>
            <person name="Schmidt S.A."/>
            <person name="Borneman A.R."/>
        </authorList>
    </citation>
    <scope>NUCLEOTIDE SEQUENCE [LARGE SCALE GENOMIC DNA]</scope>
    <source>
        <strain evidence="3">cv. Chardonnay</strain>
        <tissue evidence="2">Leaf</tissue>
    </source>
</reference>
<dbReference type="Proteomes" id="UP000288805">
    <property type="component" value="Unassembled WGS sequence"/>
</dbReference>
<comment type="caution">
    <text evidence="2">The sequence shown here is derived from an EMBL/GenBank/DDBJ whole genome shotgun (WGS) entry which is preliminary data.</text>
</comment>
<dbReference type="AlphaFoldDB" id="A0A438C512"/>
<feature type="compositionally biased region" description="Basic residues" evidence="1">
    <location>
        <begin position="31"/>
        <end position="40"/>
    </location>
</feature>
<dbReference type="EMBL" id="QGNW01002533">
    <property type="protein sequence ID" value="RVW18331.1"/>
    <property type="molecule type" value="Genomic_DNA"/>
</dbReference>
<evidence type="ECO:0000256" key="1">
    <source>
        <dbReference type="SAM" id="MobiDB-lite"/>
    </source>
</evidence>